<dbReference type="PANTHER" id="PTHR37816:SF2">
    <property type="entry name" value="DNA TOPOLOGY MODULATION PROTEIN FLAR-RELATED PROTEIN"/>
    <property type="match status" value="1"/>
</dbReference>
<keyword evidence="2" id="KW-1185">Reference proteome</keyword>
<organism evidence="1 2">
    <name type="scientific">Asaia krungthepensis NRIC 0535</name>
    <dbReference type="NCBI Taxonomy" id="1307925"/>
    <lineage>
        <taxon>Bacteria</taxon>
        <taxon>Pseudomonadati</taxon>
        <taxon>Pseudomonadota</taxon>
        <taxon>Alphaproteobacteria</taxon>
        <taxon>Acetobacterales</taxon>
        <taxon>Acetobacteraceae</taxon>
        <taxon>Asaia</taxon>
    </lineage>
</organism>
<dbReference type="InterPro" id="IPR052922">
    <property type="entry name" value="Cytidylate_Kinase-2"/>
</dbReference>
<protein>
    <recommendedName>
        <fullName evidence="3">AAA family ATPase</fullName>
    </recommendedName>
</protein>
<name>A0ABQ0Q5L0_9PROT</name>
<accession>A0ABQ0Q5L0</accession>
<dbReference type="EMBL" id="BAPV01000057">
    <property type="protein sequence ID" value="GBQ92386.1"/>
    <property type="molecule type" value="Genomic_DNA"/>
</dbReference>
<reference evidence="1" key="1">
    <citation type="submission" date="2013-04" db="EMBL/GenBank/DDBJ databases">
        <title>The genome sequencing project of 58 acetic acid bacteria.</title>
        <authorList>
            <person name="Okamoto-Kainuma A."/>
            <person name="Ishikawa M."/>
            <person name="Umino S."/>
            <person name="Koizumi Y."/>
            <person name="Shiwa Y."/>
            <person name="Yoshikawa H."/>
            <person name="Matsutani M."/>
            <person name="Matsushita K."/>
        </authorList>
    </citation>
    <scope>NUCLEOTIDE SEQUENCE</scope>
    <source>
        <strain evidence="1">NRIC 0535</strain>
    </source>
</reference>
<evidence type="ECO:0000313" key="1">
    <source>
        <dbReference type="EMBL" id="GBQ92386.1"/>
    </source>
</evidence>
<dbReference type="SUPFAM" id="SSF52540">
    <property type="entry name" value="P-loop containing nucleoside triphosphate hydrolases"/>
    <property type="match status" value="1"/>
</dbReference>
<dbReference type="Proteomes" id="UP001062776">
    <property type="component" value="Unassembled WGS sequence"/>
</dbReference>
<proteinExistence type="predicted"/>
<gene>
    <name evidence="1" type="ORF">AA0535_2535</name>
</gene>
<dbReference type="PANTHER" id="PTHR37816">
    <property type="entry name" value="YALI0E33011P"/>
    <property type="match status" value="1"/>
</dbReference>
<evidence type="ECO:0008006" key="3">
    <source>
        <dbReference type="Google" id="ProtNLM"/>
    </source>
</evidence>
<evidence type="ECO:0000313" key="2">
    <source>
        <dbReference type="Proteomes" id="UP001062776"/>
    </source>
</evidence>
<dbReference type="InterPro" id="IPR027417">
    <property type="entry name" value="P-loop_NTPase"/>
</dbReference>
<dbReference type="RefSeq" id="WP_264816892.1">
    <property type="nucleotide sequence ID" value="NZ_BAPV01000057.1"/>
</dbReference>
<dbReference type="Gene3D" id="3.40.50.300">
    <property type="entry name" value="P-loop containing nucleotide triphosphate hydrolases"/>
    <property type="match status" value="1"/>
</dbReference>
<sequence length="187" mass="20897">MVHTLPALGPRIIVMGPSNSGKSTLSLALAGRLGLPVIHLDLLRFEAGGFETMRPLEAFHDDHQRIIEQESWIIEGNYSSCLSERLERATGAILLDCSTIRSLYRYVRRCRHAGQRAGGFPGAGTEPIRLSMIRHIIGPTRRNRRRYRDVFDRIALPCVILETPHATRAFIAQEASWALQRGSTAQA</sequence>
<comment type="caution">
    <text evidence="1">The sequence shown here is derived from an EMBL/GenBank/DDBJ whole genome shotgun (WGS) entry which is preliminary data.</text>
</comment>